<evidence type="ECO:0000313" key="2">
    <source>
        <dbReference type="EMBL" id="KAG5668234.1"/>
    </source>
</evidence>
<organism evidence="2 3">
    <name type="scientific">Polypedilum vanderplanki</name>
    <name type="common">Sleeping chironomid midge</name>
    <dbReference type="NCBI Taxonomy" id="319348"/>
    <lineage>
        <taxon>Eukaryota</taxon>
        <taxon>Metazoa</taxon>
        <taxon>Ecdysozoa</taxon>
        <taxon>Arthropoda</taxon>
        <taxon>Hexapoda</taxon>
        <taxon>Insecta</taxon>
        <taxon>Pterygota</taxon>
        <taxon>Neoptera</taxon>
        <taxon>Endopterygota</taxon>
        <taxon>Diptera</taxon>
        <taxon>Nematocera</taxon>
        <taxon>Chironomoidea</taxon>
        <taxon>Chironomidae</taxon>
        <taxon>Chironominae</taxon>
        <taxon>Polypedilum</taxon>
        <taxon>Polypedilum</taxon>
    </lineage>
</organism>
<evidence type="ECO:0000256" key="1">
    <source>
        <dbReference type="SAM" id="MobiDB-lite"/>
    </source>
</evidence>
<accession>A0A9J6BEU4</accession>
<dbReference type="EMBL" id="JADBJN010000004">
    <property type="protein sequence ID" value="KAG5668234.1"/>
    <property type="molecule type" value="Genomic_DNA"/>
</dbReference>
<name>A0A9J6BEU4_POLVA</name>
<keyword evidence="3" id="KW-1185">Reference proteome</keyword>
<dbReference type="Proteomes" id="UP001107558">
    <property type="component" value="Chromosome 4"/>
</dbReference>
<proteinExistence type="predicted"/>
<feature type="region of interest" description="Disordered" evidence="1">
    <location>
        <begin position="153"/>
        <end position="184"/>
    </location>
</feature>
<sequence>MEKTKNDIDHKTTIGPTDNFEIETRTVRKVKEFSKEMLGKNYQDFTEIQKEVENKFANEKDPAQKIIEKAFERFQGRREAEFESIEDKGNINKDNRHDSIENQRGGFFEGILTRMRLPQTALHFDKTQSVKMSEEKGIFTKAKEKFGEVKDKILGTDNEKNERPTEIFDEGKDETAERLKEIPDPELKKYEDFTTDKIDANVLQE</sequence>
<evidence type="ECO:0000313" key="3">
    <source>
        <dbReference type="Proteomes" id="UP001107558"/>
    </source>
</evidence>
<reference evidence="2" key="1">
    <citation type="submission" date="2021-03" db="EMBL/GenBank/DDBJ databases">
        <title>Chromosome level genome of the anhydrobiotic midge Polypedilum vanderplanki.</title>
        <authorList>
            <person name="Yoshida Y."/>
            <person name="Kikawada T."/>
            <person name="Gusev O."/>
        </authorList>
    </citation>
    <scope>NUCLEOTIDE SEQUENCE</scope>
    <source>
        <strain evidence="2">NIAS01</strain>
        <tissue evidence="2">Whole body or cell culture</tissue>
    </source>
</reference>
<gene>
    <name evidence="2" type="ORF">PVAND_016181</name>
</gene>
<dbReference type="AlphaFoldDB" id="A0A9J6BEU4"/>
<protein>
    <submittedName>
        <fullName evidence="2">Uncharacterized protein</fullName>
    </submittedName>
</protein>
<comment type="caution">
    <text evidence="2">The sequence shown here is derived from an EMBL/GenBank/DDBJ whole genome shotgun (WGS) entry which is preliminary data.</text>
</comment>